<sequence>MKSFECRACYTDHNGNEQETLEKVDAQNEEQARLKVEISLESQPRDRVPGDLRPLTNHFEIHSLVCINQG</sequence>
<name>A0A7Y3TZ16_9GAMM</name>
<proteinExistence type="predicted"/>
<dbReference type="EMBL" id="JABFHI010000012">
    <property type="protein sequence ID" value="NOG32837.1"/>
    <property type="molecule type" value="Genomic_DNA"/>
</dbReference>
<comment type="caution">
    <text evidence="1">The sequence shown here is derived from an EMBL/GenBank/DDBJ whole genome shotgun (WGS) entry which is preliminary data.</text>
</comment>
<dbReference type="Proteomes" id="UP000588806">
    <property type="component" value="Unassembled WGS sequence"/>
</dbReference>
<dbReference type="AlphaFoldDB" id="A0A7Y3TZ16"/>
<gene>
    <name evidence="1" type="ORF">HLB35_15690</name>
</gene>
<organism evidence="1 2">
    <name type="scientific">Vreelandella azerica</name>
    <dbReference type="NCBI Taxonomy" id="2732867"/>
    <lineage>
        <taxon>Bacteria</taxon>
        <taxon>Pseudomonadati</taxon>
        <taxon>Pseudomonadota</taxon>
        <taxon>Gammaproteobacteria</taxon>
        <taxon>Oceanospirillales</taxon>
        <taxon>Halomonadaceae</taxon>
        <taxon>Vreelandella</taxon>
    </lineage>
</organism>
<accession>A0A7Y3TZ16</accession>
<evidence type="ECO:0000313" key="1">
    <source>
        <dbReference type="EMBL" id="NOG32837.1"/>
    </source>
</evidence>
<evidence type="ECO:0000313" key="2">
    <source>
        <dbReference type="Proteomes" id="UP000588806"/>
    </source>
</evidence>
<reference evidence="1 2" key="1">
    <citation type="submission" date="2020-05" db="EMBL/GenBank/DDBJ databases">
        <authorList>
            <person name="Ruan W."/>
            <person name="Jeon C.O."/>
            <person name="Chun B.H."/>
        </authorList>
    </citation>
    <scope>NUCLEOTIDE SEQUENCE [LARGE SCALE GENOMIC DNA]</scope>
    <source>
        <strain evidence="1 2">TBZ9</strain>
    </source>
</reference>
<dbReference type="RefSeq" id="WP_171703296.1">
    <property type="nucleotide sequence ID" value="NZ_JABFHI010000012.1"/>
</dbReference>
<protein>
    <submittedName>
        <fullName evidence="1">Uncharacterized protein</fullName>
    </submittedName>
</protein>
<reference evidence="1 2" key="2">
    <citation type="submission" date="2020-06" db="EMBL/GenBank/DDBJ databases">
        <title>Halomonas songnenensis sp. nov., a moderately halophilic bacterium isolated from saline and alkaline soils.</title>
        <authorList>
            <person name="Jiang J."/>
            <person name="Pan Y."/>
        </authorList>
    </citation>
    <scope>NUCLEOTIDE SEQUENCE [LARGE SCALE GENOMIC DNA]</scope>
    <source>
        <strain evidence="1 2">TBZ9</strain>
    </source>
</reference>
<keyword evidence="2" id="KW-1185">Reference proteome</keyword>